<proteinExistence type="predicted"/>
<dbReference type="AlphaFoldDB" id="A0A3G9IZB1"/>
<sequence>MEFLRLSIHQTNAQIGIQTQLAGQDIHSRAGDLSIQQPPAKVEMESPAGELEIDSSEAWAALGKGPHLEWLNSIYSQSKSVALQAIAKMVEDGNRMAQITNHQNAFADLAQDVYQRKNPIEYAGEPSYFNVKVHYQSHSPIINIEPQKAEIQYSPNKPEVQYNPGSVDVYVKQKNAIDIQVSQYDWYK</sequence>
<dbReference type="EMBL" id="AP019308">
    <property type="protein sequence ID" value="BBH23906.1"/>
    <property type="molecule type" value="Genomic_DNA"/>
</dbReference>
<dbReference type="KEGG" id="pbk:Back11_52510"/>
<dbReference type="OrthoDB" id="2112831at2"/>
<keyword evidence="2" id="KW-1185">Reference proteome</keyword>
<dbReference type="Proteomes" id="UP000275368">
    <property type="component" value="Chromosome"/>
</dbReference>
<reference evidence="1 2" key="1">
    <citation type="submission" date="2018-11" db="EMBL/GenBank/DDBJ databases">
        <title>Complete genome sequence of Paenibacillus baekrokdamisoli strain KCTC 33723.</title>
        <authorList>
            <person name="Kang S.W."/>
            <person name="Lee K.C."/>
            <person name="Kim K.K."/>
            <person name="Kim J.S."/>
            <person name="Kim D.S."/>
            <person name="Ko S.H."/>
            <person name="Yang S.H."/>
            <person name="Lee J.S."/>
        </authorList>
    </citation>
    <scope>NUCLEOTIDE SEQUENCE [LARGE SCALE GENOMIC DNA]</scope>
    <source>
        <strain evidence="1 2">KCTC 33723</strain>
    </source>
</reference>
<dbReference type="RefSeq" id="WP_125663740.1">
    <property type="nucleotide sequence ID" value="NZ_AP019308.1"/>
</dbReference>
<dbReference type="Pfam" id="PF20074">
    <property type="entry name" value="DUF6470"/>
    <property type="match status" value="1"/>
</dbReference>
<accession>A0A3G9IZB1</accession>
<protein>
    <submittedName>
        <fullName evidence="1">Uncharacterized protein</fullName>
    </submittedName>
</protein>
<organism evidence="1 2">
    <name type="scientific">Paenibacillus baekrokdamisoli</name>
    <dbReference type="NCBI Taxonomy" id="1712516"/>
    <lineage>
        <taxon>Bacteria</taxon>
        <taxon>Bacillati</taxon>
        <taxon>Bacillota</taxon>
        <taxon>Bacilli</taxon>
        <taxon>Bacillales</taxon>
        <taxon>Paenibacillaceae</taxon>
        <taxon>Paenibacillus</taxon>
    </lineage>
</organism>
<name>A0A3G9IZB1_9BACL</name>
<dbReference type="InterPro" id="IPR045527">
    <property type="entry name" value="DUF6470"/>
</dbReference>
<evidence type="ECO:0000313" key="1">
    <source>
        <dbReference type="EMBL" id="BBH23906.1"/>
    </source>
</evidence>
<gene>
    <name evidence="1" type="ORF">Back11_52510</name>
</gene>
<evidence type="ECO:0000313" key="2">
    <source>
        <dbReference type="Proteomes" id="UP000275368"/>
    </source>
</evidence>